<dbReference type="VEuPathDB" id="TriTrypDB:TcCL_NonESM04007"/>
<comment type="caution">
    <text evidence="1">The sequence shown here is derived from an EMBL/GenBank/DDBJ whole genome shotgun (WGS) entry which is preliminary data.</text>
</comment>
<dbReference type="VEuPathDB" id="TriTrypDB:TcG_06916"/>
<reference evidence="1 2" key="1">
    <citation type="journal article" date="2018" name="Microb. Genom.">
        <title>Expanding an expanded genome: long-read sequencing of Trypanosoma cruzi.</title>
        <authorList>
            <person name="Berna L."/>
            <person name="Rodriguez M."/>
            <person name="Chiribao M.L."/>
            <person name="Parodi-Talice A."/>
            <person name="Pita S."/>
            <person name="Rijo G."/>
            <person name="Alvarez-Valin F."/>
            <person name="Robello C."/>
        </authorList>
    </citation>
    <scope>NUCLEOTIDE SEQUENCE [LARGE SCALE GENOMIC DNA]</scope>
    <source>
        <strain evidence="1 2">Dm28c</strain>
    </source>
</reference>
<sequence>MFRRLFQTEASDAPQLSVAVSLGASRPKASSRGAAAAESKVKEITVRLLRRLRPFFRTHKNILLGTCGAVVVGYMCQWIRRVCGERRNIRSAQDNVKRPASGWGLLWFWHAPFAHMNGFSGDTVGDSGQSPCCPSGRSIFRQTGEDDDEINFVDATESAFRMFQRRVERTHEAPLLLVLNELESLGRRWQSQLSDTNTALEEEHEEAGNMNAASAVIRTEETVDETLREAILRKAVEADELLTQYVVQMDLAPVGNSSALKKERKASIVAASALAERIAKWMSLPSRHQQP</sequence>
<dbReference type="VEuPathDB" id="TriTrypDB:TcYC6_0022660"/>
<proteinExistence type="predicted"/>
<dbReference type="VEuPathDB" id="TriTrypDB:TCDM_05586"/>
<dbReference type="Proteomes" id="UP000246121">
    <property type="component" value="Unassembled WGS sequence"/>
</dbReference>
<dbReference type="EMBL" id="PRFA01000102">
    <property type="protein sequence ID" value="PWU87075.1"/>
    <property type="molecule type" value="Genomic_DNA"/>
</dbReference>
<dbReference type="VEuPathDB" id="TriTrypDB:TCSYLVIO_008245"/>
<dbReference type="VEuPathDB" id="TriTrypDB:TcCLB.506457.70"/>
<dbReference type="VEuPathDB" id="TriTrypDB:TcBrA4_0046460"/>
<protein>
    <submittedName>
        <fullName evidence="1">Uncharacterized protein</fullName>
    </submittedName>
</protein>
<dbReference type="VEuPathDB" id="TriTrypDB:BCY84_11447"/>
<dbReference type="VEuPathDB" id="TriTrypDB:ECC02_007669"/>
<evidence type="ECO:0000313" key="2">
    <source>
        <dbReference type="Proteomes" id="UP000246121"/>
    </source>
</evidence>
<dbReference type="VEuPathDB" id="TriTrypDB:C3747_7g332"/>
<dbReference type="AlphaFoldDB" id="A0A2V2US93"/>
<gene>
    <name evidence="1" type="ORF">C4B63_102g47</name>
</gene>
<dbReference type="VEuPathDB" id="TriTrypDB:TcCLB.509693.110"/>
<evidence type="ECO:0000313" key="1">
    <source>
        <dbReference type="EMBL" id="PWU87075.1"/>
    </source>
</evidence>
<accession>A0A2V2US93</accession>
<name>A0A2V2US93_TRYCR</name>
<organism evidence="1 2">
    <name type="scientific">Trypanosoma cruzi</name>
    <dbReference type="NCBI Taxonomy" id="5693"/>
    <lineage>
        <taxon>Eukaryota</taxon>
        <taxon>Discoba</taxon>
        <taxon>Euglenozoa</taxon>
        <taxon>Kinetoplastea</taxon>
        <taxon>Metakinetoplastina</taxon>
        <taxon>Trypanosomatida</taxon>
        <taxon>Trypanosomatidae</taxon>
        <taxon>Trypanosoma</taxon>
        <taxon>Schizotrypanum</taxon>
    </lineage>
</organism>
<dbReference type="VEuPathDB" id="TriTrypDB:Tc_MARK_1680"/>
<dbReference type="VEuPathDB" id="TriTrypDB:C4B63_102g47"/>